<dbReference type="Pfam" id="PF07715">
    <property type="entry name" value="Plug"/>
    <property type="match status" value="1"/>
</dbReference>
<dbReference type="InterPro" id="IPR008969">
    <property type="entry name" value="CarboxyPept-like_regulatory"/>
</dbReference>
<dbReference type="InterPro" id="IPR012910">
    <property type="entry name" value="Plug_dom"/>
</dbReference>
<proteinExistence type="inferred from homology"/>
<comment type="similarity">
    <text evidence="1 2">Belongs to the TonB-dependent receptor family.</text>
</comment>
<evidence type="ECO:0000256" key="2">
    <source>
        <dbReference type="RuleBase" id="RU003357"/>
    </source>
</evidence>
<feature type="domain" description="TonB-dependent receptor plug" evidence="5">
    <location>
        <begin position="127"/>
        <end position="230"/>
    </location>
</feature>
<evidence type="ECO:0000259" key="5">
    <source>
        <dbReference type="Pfam" id="PF07715"/>
    </source>
</evidence>
<name>A0A1I3HA78_9SPHI</name>
<dbReference type="InterPro" id="IPR023996">
    <property type="entry name" value="TonB-dep_OMP_SusC/RagA"/>
</dbReference>
<dbReference type="Pfam" id="PF00593">
    <property type="entry name" value="TonB_dep_Rec_b-barrel"/>
    <property type="match status" value="1"/>
</dbReference>
<keyword evidence="1 2" id="KW-0472">Membrane</keyword>
<protein>
    <submittedName>
        <fullName evidence="6">TonB-linked outer membrane protein, SusC/RagA family</fullName>
    </submittedName>
</protein>
<organism evidence="6 7">
    <name type="scientific">Parapedobacter indicus</name>
    <dbReference type="NCBI Taxonomy" id="1477437"/>
    <lineage>
        <taxon>Bacteria</taxon>
        <taxon>Pseudomonadati</taxon>
        <taxon>Bacteroidota</taxon>
        <taxon>Sphingobacteriia</taxon>
        <taxon>Sphingobacteriales</taxon>
        <taxon>Sphingobacteriaceae</taxon>
        <taxon>Parapedobacter</taxon>
    </lineage>
</organism>
<sequence length="1063" mass="115103">MKRCNQLSSTRLVTRLMCTLLVVAGMSPVVIAQQLTQVSGKVVDAKNNEILAGVTVTAKRSGKSTATSDNGTYAIEVANNDTLVFSYSGYQSQEIGVQHQQVIPVFLQIEIQGLEEVVVTGYSSQRKQDITGSVSVVNMDGVDAIPTGSTLEALQGQASGVNIISSGVPGSAPNLFIRGVSSFGDASPLILVDGIQTDLNNINVNDIASIQVLKDAGAAAIYGVRGANGVIIVTTKRGKTGEPSVSYNAFAGVQLPIPGNPYDIVIDPEGFRTLALIADPNNALFRDGVPDFLYSGPSGSGIAWAGDPQVDPALYRLDKTNPGNSYLIQAVNKQGTNWFQELFNPAVTTNHNLSIGGGTDKSTYLVSLDYMNEQGTLKETYLKRYSGRVNTSFQLSKNIEIGENLTVYYRQSPGFANNNQFSGIAATYALMPLIPTHDIQGNYGGTRAGVNLGSSSNPVAAQERTAINKNNSWNTAGNVYMQISFLSDFKFRTSFGGALTNTYNYAFSDTPYENVQGFLNPNSFSENSSYSARLMWTNTVSYDKLFDRHRIQVVAGSESVENKGRGLSGSRRAYFSTDPDYLTLNTGTENIMNGSTAYENALFSLFARADYSFDDKYLIGGTIRRDGSSLFGPENRYGIFPSVSFGWRLSKENFLTNVSWLNDLKLRGSYGILGSQNNISPENQFDLYGGTLANAYYDIRGTSNSLVQGFVQTQSGNIFTGWERNIVSNIGLDATILSNRFELSAEYYKKSIDGLLFAQTLPGIAGGASPATINVGDIQNTGVDLSATYRDGQPDNLQYSIGANITAYKNIVKHVPDPGYFDAAAHQQLGVLVRNQVGRAVSSFYGYDVIGLFNSADEVEAAPAQDGAAPGRFRYRDVNGDNIISAEDRTFLGSPNPEFTYGINLAAQYKGFDLSTVLYGSQGNEAVNTVPVQTHFFGTYVGAKGNALFNAWTPENQNTTVPKIENQNNFSTAGVFNSYFIEDASYLRMRSLILGYTFASSSFLQRINLQKLRIYLQAANLFTITGYSGLDPELAGSSSSFGIDMGAYPNNQRSFLFGVNISF</sequence>
<dbReference type="InterPro" id="IPR037066">
    <property type="entry name" value="Plug_dom_sf"/>
</dbReference>
<reference evidence="6 7" key="1">
    <citation type="submission" date="2016-10" db="EMBL/GenBank/DDBJ databases">
        <authorList>
            <person name="de Groot N.N."/>
        </authorList>
    </citation>
    <scope>NUCLEOTIDE SEQUENCE [LARGE SCALE GENOMIC DNA]</scope>
    <source>
        <strain evidence="6 7">RK1</strain>
    </source>
</reference>
<dbReference type="SUPFAM" id="SSF49464">
    <property type="entry name" value="Carboxypeptidase regulatory domain-like"/>
    <property type="match status" value="1"/>
</dbReference>
<feature type="chain" id="PRO_5011515523" evidence="3">
    <location>
        <begin position="33"/>
        <end position="1063"/>
    </location>
</feature>
<dbReference type="SUPFAM" id="SSF56935">
    <property type="entry name" value="Porins"/>
    <property type="match status" value="1"/>
</dbReference>
<keyword evidence="1" id="KW-1134">Transmembrane beta strand</keyword>
<comment type="subcellular location">
    <subcellularLocation>
        <location evidence="1">Cell outer membrane</location>
        <topology evidence="1">Multi-pass membrane protein</topology>
    </subcellularLocation>
</comment>
<keyword evidence="2" id="KW-0798">TonB box</keyword>
<dbReference type="Gene3D" id="2.170.130.10">
    <property type="entry name" value="TonB-dependent receptor, plug domain"/>
    <property type="match status" value="1"/>
</dbReference>
<evidence type="ECO:0000313" key="6">
    <source>
        <dbReference type="EMBL" id="SFI32571.1"/>
    </source>
</evidence>
<dbReference type="STRING" id="1477437.SAMN05444682_103279"/>
<feature type="domain" description="TonB-dependent receptor-like beta-barrel" evidence="4">
    <location>
        <begin position="440"/>
        <end position="841"/>
    </location>
</feature>
<dbReference type="Gene3D" id="2.60.40.1120">
    <property type="entry name" value="Carboxypeptidase-like, regulatory domain"/>
    <property type="match status" value="1"/>
</dbReference>
<dbReference type="PROSITE" id="PS52016">
    <property type="entry name" value="TONB_DEPENDENT_REC_3"/>
    <property type="match status" value="1"/>
</dbReference>
<dbReference type="Proteomes" id="UP000198670">
    <property type="component" value="Unassembled WGS sequence"/>
</dbReference>
<keyword evidence="1" id="KW-0813">Transport</keyword>
<keyword evidence="3" id="KW-0732">Signal</keyword>
<dbReference type="InterPro" id="IPR039426">
    <property type="entry name" value="TonB-dep_rcpt-like"/>
</dbReference>
<keyword evidence="1" id="KW-0998">Cell outer membrane</keyword>
<feature type="signal peptide" evidence="3">
    <location>
        <begin position="1"/>
        <end position="32"/>
    </location>
</feature>
<dbReference type="InterPro" id="IPR023997">
    <property type="entry name" value="TonB-dep_OMP_SusC/RagA_CS"/>
</dbReference>
<keyword evidence="1" id="KW-0812">Transmembrane</keyword>
<dbReference type="NCBIfam" id="TIGR04056">
    <property type="entry name" value="OMP_RagA_SusC"/>
    <property type="match status" value="1"/>
</dbReference>
<dbReference type="AlphaFoldDB" id="A0A1I3HA78"/>
<dbReference type="NCBIfam" id="TIGR04057">
    <property type="entry name" value="SusC_RagA_signa"/>
    <property type="match status" value="1"/>
</dbReference>
<dbReference type="EMBL" id="FOQO01000003">
    <property type="protein sequence ID" value="SFI32571.1"/>
    <property type="molecule type" value="Genomic_DNA"/>
</dbReference>
<evidence type="ECO:0000313" key="7">
    <source>
        <dbReference type="Proteomes" id="UP000198670"/>
    </source>
</evidence>
<gene>
    <name evidence="6" type="ORF">SAMN05444682_103279</name>
</gene>
<evidence type="ECO:0000256" key="3">
    <source>
        <dbReference type="SAM" id="SignalP"/>
    </source>
</evidence>
<dbReference type="RefSeq" id="WP_218146513.1">
    <property type="nucleotide sequence ID" value="NZ_FOQO01000003.1"/>
</dbReference>
<evidence type="ECO:0000256" key="1">
    <source>
        <dbReference type="PROSITE-ProRule" id="PRU01360"/>
    </source>
</evidence>
<dbReference type="GO" id="GO:0009279">
    <property type="term" value="C:cell outer membrane"/>
    <property type="evidence" value="ECO:0007669"/>
    <property type="project" value="UniProtKB-SubCell"/>
</dbReference>
<dbReference type="InterPro" id="IPR000531">
    <property type="entry name" value="Beta-barrel_TonB"/>
</dbReference>
<keyword evidence="7" id="KW-1185">Reference proteome</keyword>
<dbReference type="Pfam" id="PF13715">
    <property type="entry name" value="CarbopepD_reg_2"/>
    <property type="match status" value="1"/>
</dbReference>
<evidence type="ECO:0000259" key="4">
    <source>
        <dbReference type="Pfam" id="PF00593"/>
    </source>
</evidence>
<accession>A0A1I3HA78</accession>